<dbReference type="EC" id="2.3.1.225" evidence="11"/>
<keyword evidence="6" id="KW-0564">Palmitate</keyword>
<feature type="transmembrane region" description="Helical" evidence="11">
    <location>
        <begin position="12"/>
        <end position="33"/>
    </location>
</feature>
<reference evidence="14 15" key="1">
    <citation type="journal article" date="2018" name="Front. Microbiol.">
        <title>Genomic and genetic insights into a cosmopolitan fungus, Paecilomyces variotii (Eurotiales).</title>
        <authorList>
            <person name="Urquhart A.S."/>
            <person name="Mondo S.J."/>
            <person name="Makela M.R."/>
            <person name="Hane J.K."/>
            <person name="Wiebenga A."/>
            <person name="He G."/>
            <person name="Mihaltcheva S."/>
            <person name="Pangilinan J."/>
            <person name="Lipzen A."/>
            <person name="Barry K."/>
            <person name="de Vries R.P."/>
            <person name="Grigoriev I.V."/>
            <person name="Idnurm A."/>
        </authorList>
    </citation>
    <scope>NUCLEOTIDE SEQUENCE [LARGE SCALE GENOMIC DNA]</scope>
    <source>
        <strain evidence="14 15">CBS 101075</strain>
    </source>
</reference>
<comment type="similarity">
    <text evidence="9">Belongs to the DHHC palmitoyltransferase family. PFA5 subfamily.</text>
</comment>
<dbReference type="AlphaFoldDB" id="A0A443HWF3"/>
<dbReference type="GO" id="GO:0005783">
    <property type="term" value="C:endoplasmic reticulum"/>
    <property type="evidence" value="ECO:0007669"/>
    <property type="project" value="TreeGrafter"/>
</dbReference>
<dbReference type="RefSeq" id="XP_028485709.1">
    <property type="nucleotide sequence ID" value="XM_028626391.1"/>
</dbReference>
<evidence type="ECO:0000256" key="11">
    <source>
        <dbReference type="RuleBase" id="RU079119"/>
    </source>
</evidence>
<feature type="transmembrane region" description="Helical" evidence="11">
    <location>
        <begin position="222"/>
        <end position="241"/>
    </location>
</feature>
<evidence type="ECO:0000256" key="7">
    <source>
        <dbReference type="ARBA" id="ARBA00023288"/>
    </source>
</evidence>
<feature type="domain" description="Palmitoyltransferase DHHC" evidence="13">
    <location>
        <begin position="172"/>
        <end position="290"/>
    </location>
</feature>
<evidence type="ECO:0000313" key="14">
    <source>
        <dbReference type="EMBL" id="RWQ96064.1"/>
    </source>
</evidence>
<evidence type="ECO:0000256" key="12">
    <source>
        <dbReference type="SAM" id="MobiDB-lite"/>
    </source>
</evidence>
<feature type="transmembrane region" description="Helical" evidence="11">
    <location>
        <begin position="253"/>
        <end position="274"/>
    </location>
</feature>
<evidence type="ECO:0000256" key="5">
    <source>
        <dbReference type="ARBA" id="ARBA00023136"/>
    </source>
</evidence>
<name>A0A443HWF3_BYSSP</name>
<feature type="compositionally biased region" description="Basic and acidic residues" evidence="12">
    <location>
        <begin position="434"/>
        <end position="445"/>
    </location>
</feature>
<comment type="subcellular location">
    <subcellularLocation>
        <location evidence="1">Membrane</location>
        <topology evidence="1">Multi-pass membrane protein</topology>
    </subcellularLocation>
</comment>
<evidence type="ECO:0000256" key="1">
    <source>
        <dbReference type="ARBA" id="ARBA00004141"/>
    </source>
</evidence>
<dbReference type="PANTHER" id="PTHR22883:SF23">
    <property type="entry name" value="PALMITOYLTRANSFERASE ZDHHC6"/>
    <property type="match status" value="1"/>
</dbReference>
<dbReference type="GO" id="GO:0006612">
    <property type="term" value="P:protein targeting to membrane"/>
    <property type="evidence" value="ECO:0007669"/>
    <property type="project" value="TreeGrafter"/>
</dbReference>
<proteinExistence type="inferred from homology"/>
<dbReference type="VEuPathDB" id="FungiDB:C8Q69DRAFT_230135"/>
<evidence type="ECO:0000313" key="15">
    <source>
        <dbReference type="Proteomes" id="UP000283841"/>
    </source>
</evidence>
<feature type="compositionally biased region" description="Basic residues" evidence="12">
    <location>
        <begin position="468"/>
        <end position="478"/>
    </location>
</feature>
<evidence type="ECO:0000256" key="9">
    <source>
        <dbReference type="ARBA" id="ARBA00038298"/>
    </source>
</evidence>
<dbReference type="EMBL" id="RCNU01000004">
    <property type="protein sequence ID" value="RWQ96064.1"/>
    <property type="molecule type" value="Genomic_DNA"/>
</dbReference>
<protein>
    <recommendedName>
        <fullName evidence="11">Palmitoyltransferase</fullName>
        <ecNumber evidence="11">2.3.1.225</ecNumber>
    </recommendedName>
</protein>
<dbReference type="GO" id="GO:0016020">
    <property type="term" value="C:membrane"/>
    <property type="evidence" value="ECO:0007669"/>
    <property type="project" value="UniProtKB-SubCell"/>
</dbReference>
<feature type="compositionally biased region" description="Low complexity" evidence="12">
    <location>
        <begin position="482"/>
        <end position="501"/>
    </location>
</feature>
<evidence type="ECO:0000256" key="2">
    <source>
        <dbReference type="ARBA" id="ARBA00022679"/>
    </source>
</evidence>
<evidence type="ECO:0000256" key="3">
    <source>
        <dbReference type="ARBA" id="ARBA00022692"/>
    </source>
</evidence>
<keyword evidence="2 11" id="KW-0808">Transferase</keyword>
<dbReference type="STRING" id="264951.A0A443HWF3"/>
<dbReference type="GO" id="GO:0019706">
    <property type="term" value="F:protein-cysteine S-palmitoyltransferase activity"/>
    <property type="evidence" value="ECO:0007669"/>
    <property type="project" value="UniProtKB-EC"/>
</dbReference>
<dbReference type="Proteomes" id="UP000283841">
    <property type="component" value="Unassembled WGS sequence"/>
</dbReference>
<comment type="catalytic activity">
    <reaction evidence="10 11">
        <text>L-cysteinyl-[protein] + hexadecanoyl-CoA = S-hexadecanoyl-L-cysteinyl-[protein] + CoA</text>
        <dbReference type="Rhea" id="RHEA:36683"/>
        <dbReference type="Rhea" id="RHEA-COMP:10131"/>
        <dbReference type="Rhea" id="RHEA-COMP:11032"/>
        <dbReference type="ChEBI" id="CHEBI:29950"/>
        <dbReference type="ChEBI" id="CHEBI:57287"/>
        <dbReference type="ChEBI" id="CHEBI:57379"/>
        <dbReference type="ChEBI" id="CHEBI:74151"/>
        <dbReference type="EC" id="2.3.1.225"/>
    </reaction>
</comment>
<dbReference type="Pfam" id="PF01529">
    <property type="entry name" value="DHHC"/>
    <property type="match status" value="1"/>
</dbReference>
<dbReference type="InterPro" id="IPR039859">
    <property type="entry name" value="PFA4/ZDH16/20/ERF2-like"/>
</dbReference>
<dbReference type="GeneID" id="39595668"/>
<keyword evidence="3 11" id="KW-0812">Transmembrane</keyword>
<dbReference type="PROSITE" id="PS50216">
    <property type="entry name" value="DHHC"/>
    <property type="match status" value="1"/>
</dbReference>
<feature type="transmembrane region" description="Helical" evidence="11">
    <location>
        <begin position="53"/>
        <end position="76"/>
    </location>
</feature>
<comment type="caution">
    <text evidence="14">The sequence shown here is derived from an EMBL/GenBank/DDBJ whole genome shotgun (WGS) entry which is preliminary data.</text>
</comment>
<keyword evidence="15" id="KW-1185">Reference proteome</keyword>
<dbReference type="InterPro" id="IPR001594">
    <property type="entry name" value="Palmitoyltrfase_DHHC"/>
</dbReference>
<evidence type="ECO:0000256" key="4">
    <source>
        <dbReference type="ARBA" id="ARBA00022989"/>
    </source>
</evidence>
<sequence>MASSTDTRASLAIARIIPALIIGLFVYVCYAVTKQLCINYLIHPSPHYHHSPRLGAGVVIIVIFYILLIAVLTTYIRVLSTIIWNTGFLPRGAACNLQQKQAENTAAGQRDHQKHRSNGQQPNPPPEKVGQAEPDLESGLDYKAAGKAYPFDAYGLESFYTKDVFVCQEDGRPRYCSKCCQFKTDRAHHCREVDRCVRKMDHFCPWVGGVVSETSYKFFIQFVFYTSLFCIFNIIITAVFTAELRQNAGRVNAHWLVVLGVSCFFGLFASGMTLSSLQLAMNNLTTIENIGHKTKVWTLAVHIPRPHDIGIDPETQWAATFPTVTYPAPRSSPLLRGQDSKSEDRRVFAILRTQPGENPWDLGSYMKNLQQVMGYTVADWLLPLKQSPCADHSSLESAFALGPAIQKLKREAGLEPPEQPNGAAVNGRSTPAPERYKNKRADRPSRSVPSEDQSSDGIGPALPPQAYRAHHHSLHGHHGRESQASSSRSQPSEISSPSGSD</sequence>
<evidence type="ECO:0000256" key="8">
    <source>
        <dbReference type="ARBA" id="ARBA00023315"/>
    </source>
</evidence>
<keyword evidence="8 11" id="KW-0012">Acyltransferase</keyword>
<keyword evidence="7" id="KW-0449">Lipoprotein</keyword>
<keyword evidence="5 11" id="KW-0472">Membrane</keyword>
<feature type="region of interest" description="Disordered" evidence="12">
    <location>
        <begin position="105"/>
        <end position="134"/>
    </location>
</feature>
<evidence type="ECO:0000256" key="10">
    <source>
        <dbReference type="ARBA" id="ARBA00048048"/>
    </source>
</evidence>
<evidence type="ECO:0000259" key="13">
    <source>
        <dbReference type="Pfam" id="PF01529"/>
    </source>
</evidence>
<accession>A0A443HWF3</accession>
<keyword evidence="4 11" id="KW-1133">Transmembrane helix</keyword>
<feature type="compositionally biased region" description="Polar residues" evidence="12">
    <location>
        <begin position="447"/>
        <end position="456"/>
    </location>
</feature>
<comment type="domain">
    <text evidence="11">The DHHC domain is required for palmitoyltransferase activity.</text>
</comment>
<dbReference type="GO" id="GO:0005794">
    <property type="term" value="C:Golgi apparatus"/>
    <property type="evidence" value="ECO:0007669"/>
    <property type="project" value="TreeGrafter"/>
</dbReference>
<organism evidence="14 15">
    <name type="scientific">Byssochlamys spectabilis</name>
    <name type="common">Paecilomyces variotii</name>
    <dbReference type="NCBI Taxonomy" id="264951"/>
    <lineage>
        <taxon>Eukaryota</taxon>
        <taxon>Fungi</taxon>
        <taxon>Dikarya</taxon>
        <taxon>Ascomycota</taxon>
        <taxon>Pezizomycotina</taxon>
        <taxon>Eurotiomycetes</taxon>
        <taxon>Eurotiomycetidae</taxon>
        <taxon>Eurotiales</taxon>
        <taxon>Thermoascaceae</taxon>
        <taxon>Paecilomyces</taxon>
    </lineage>
</organism>
<evidence type="ECO:0000256" key="6">
    <source>
        <dbReference type="ARBA" id="ARBA00023139"/>
    </source>
</evidence>
<dbReference type="PANTHER" id="PTHR22883">
    <property type="entry name" value="ZINC FINGER DHHC DOMAIN CONTAINING PROTEIN"/>
    <property type="match status" value="1"/>
</dbReference>
<feature type="region of interest" description="Disordered" evidence="12">
    <location>
        <begin position="414"/>
        <end position="501"/>
    </location>
</feature>
<gene>
    <name evidence="14" type="ORF">C8Q69DRAFT_230135</name>
</gene>